<gene>
    <name evidence="2" type="ORF">AGOR_G00080630</name>
</gene>
<protein>
    <recommendedName>
        <fullName evidence="1">5-aminolevulinate synthase presequence domain-containing protein</fullName>
    </recommendedName>
</protein>
<evidence type="ECO:0000313" key="3">
    <source>
        <dbReference type="Proteomes" id="UP000829720"/>
    </source>
</evidence>
<dbReference type="EMBL" id="JAERUA010000007">
    <property type="protein sequence ID" value="KAI1897187.1"/>
    <property type="molecule type" value="Genomic_DNA"/>
</dbReference>
<feature type="domain" description="5-aminolevulinate synthase presequence" evidence="1">
    <location>
        <begin position="28"/>
        <end position="116"/>
    </location>
</feature>
<dbReference type="GO" id="GO:0005759">
    <property type="term" value="C:mitochondrial matrix"/>
    <property type="evidence" value="ECO:0007669"/>
    <property type="project" value="InterPro"/>
</dbReference>
<organism evidence="2 3">
    <name type="scientific">Albula goreensis</name>
    <dbReference type="NCBI Taxonomy" id="1534307"/>
    <lineage>
        <taxon>Eukaryota</taxon>
        <taxon>Metazoa</taxon>
        <taxon>Chordata</taxon>
        <taxon>Craniata</taxon>
        <taxon>Vertebrata</taxon>
        <taxon>Euteleostomi</taxon>
        <taxon>Actinopterygii</taxon>
        <taxon>Neopterygii</taxon>
        <taxon>Teleostei</taxon>
        <taxon>Albuliformes</taxon>
        <taxon>Albulidae</taxon>
        <taxon>Albula</taxon>
    </lineage>
</organism>
<evidence type="ECO:0000259" key="1">
    <source>
        <dbReference type="Pfam" id="PF09029"/>
    </source>
</evidence>
<dbReference type="GO" id="GO:0006778">
    <property type="term" value="P:porphyrin-containing compound metabolic process"/>
    <property type="evidence" value="ECO:0007669"/>
    <property type="project" value="InterPro"/>
</dbReference>
<sequence>MHVQAPSSFISSSVQVNSDKSAWSTMSAFLHRCPFLKSVPWTGWRKACLPLLSLADRCPIVTRQASTPPTQRAAYNGYSGTLPLSEGSQTTSCPFVSSQINVVKASPEVQEDVSPTKKVSSPFKGLRNIIVDKILQVATPTPSHLLKDNMADQSFDYDGFFDGKIQDKKMDHTYRVFKTVNRRVDIFPFAEDYSTADNRGAEVSVWCSNDYLGMSRHPQVLKSIQ</sequence>
<dbReference type="Proteomes" id="UP000829720">
    <property type="component" value="Unassembled WGS sequence"/>
</dbReference>
<dbReference type="Pfam" id="PF09029">
    <property type="entry name" value="Preseq_ALAS"/>
    <property type="match status" value="1"/>
</dbReference>
<evidence type="ECO:0000313" key="2">
    <source>
        <dbReference type="EMBL" id="KAI1897187.1"/>
    </source>
</evidence>
<dbReference type="Gene3D" id="3.90.1150.10">
    <property type="entry name" value="Aspartate Aminotransferase, domain 1"/>
    <property type="match status" value="1"/>
</dbReference>
<accession>A0A8T3DPF6</accession>
<name>A0A8T3DPF6_9TELE</name>
<keyword evidence="3" id="KW-1185">Reference proteome</keyword>
<proteinExistence type="predicted"/>
<dbReference type="InterPro" id="IPR015118">
    <property type="entry name" value="5aminolev_synth_preseq"/>
</dbReference>
<dbReference type="AlphaFoldDB" id="A0A8T3DPF6"/>
<reference evidence="2" key="1">
    <citation type="submission" date="2021-01" db="EMBL/GenBank/DDBJ databases">
        <authorList>
            <person name="Zahm M."/>
            <person name="Roques C."/>
            <person name="Cabau C."/>
            <person name="Klopp C."/>
            <person name="Donnadieu C."/>
            <person name="Jouanno E."/>
            <person name="Lampietro C."/>
            <person name="Louis A."/>
            <person name="Herpin A."/>
            <person name="Echchiki A."/>
            <person name="Berthelot C."/>
            <person name="Parey E."/>
            <person name="Roest-Crollius H."/>
            <person name="Braasch I."/>
            <person name="Postlethwait J."/>
            <person name="Bobe J."/>
            <person name="Montfort J."/>
            <person name="Bouchez O."/>
            <person name="Begum T."/>
            <person name="Mejri S."/>
            <person name="Adams A."/>
            <person name="Chen W.-J."/>
            <person name="Guiguen Y."/>
        </authorList>
    </citation>
    <scope>NUCLEOTIDE SEQUENCE</scope>
    <source>
        <tissue evidence="2">Blood</tissue>
    </source>
</reference>
<dbReference type="GO" id="GO:0003870">
    <property type="term" value="F:5-aminolevulinate synthase activity"/>
    <property type="evidence" value="ECO:0007669"/>
    <property type="project" value="InterPro"/>
</dbReference>
<dbReference type="InterPro" id="IPR015422">
    <property type="entry name" value="PyrdxlP-dep_Trfase_small"/>
</dbReference>
<comment type="caution">
    <text evidence="2">The sequence shown here is derived from an EMBL/GenBank/DDBJ whole genome shotgun (WGS) entry which is preliminary data.</text>
</comment>
<dbReference type="GO" id="GO:0030170">
    <property type="term" value="F:pyridoxal phosphate binding"/>
    <property type="evidence" value="ECO:0007669"/>
    <property type="project" value="InterPro"/>
</dbReference>
<dbReference type="OrthoDB" id="10263824at2759"/>